<dbReference type="Proteomes" id="UP001156398">
    <property type="component" value="Unassembled WGS sequence"/>
</dbReference>
<feature type="region of interest" description="Disordered" evidence="1">
    <location>
        <begin position="1"/>
        <end position="55"/>
    </location>
</feature>
<reference evidence="3 4" key="1">
    <citation type="submission" date="2023-05" db="EMBL/GenBank/DDBJ databases">
        <title>Streptantibioticus silvisoli sp. nov., acidotolerant actinomycetes 1 from pine litter.</title>
        <authorList>
            <person name="Swiecimska M."/>
            <person name="Golinska P."/>
            <person name="Sangal V."/>
            <person name="Wachnowicz B."/>
            <person name="Goodfellow M."/>
        </authorList>
    </citation>
    <scope>NUCLEOTIDE SEQUENCE [LARGE SCALE GENOMIC DNA]</scope>
    <source>
        <strain evidence="3 4">SL54</strain>
    </source>
</reference>
<evidence type="ECO:0000259" key="2">
    <source>
        <dbReference type="Pfam" id="PF20530"/>
    </source>
</evidence>
<organism evidence="3 4">
    <name type="scientific">Streptantibioticus silvisoli</name>
    <dbReference type="NCBI Taxonomy" id="2705255"/>
    <lineage>
        <taxon>Bacteria</taxon>
        <taxon>Bacillati</taxon>
        <taxon>Actinomycetota</taxon>
        <taxon>Actinomycetes</taxon>
        <taxon>Kitasatosporales</taxon>
        <taxon>Streptomycetaceae</taxon>
        <taxon>Streptantibioticus</taxon>
    </lineage>
</organism>
<evidence type="ECO:0000313" key="3">
    <source>
        <dbReference type="EMBL" id="MDI5965501.1"/>
    </source>
</evidence>
<gene>
    <name evidence="3" type="ORF">POF43_022710</name>
</gene>
<evidence type="ECO:0000313" key="4">
    <source>
        <dbReference type="Proteomes" id="UP001156398"/>
    </source>
</evidence>
<evidence type="ECO:0000256" key="1">
    <source>
        <dbReference type="SAM" id="MobiDB-lite"/>
    </source>
</evidence>
<dbReference type="EMBL" id="JAAGKO020000037">
    <property type="protein sequence ID" value="MDI5965501.1"/>
    <property type="molecule type" value="Genomic_DNA"/>
</dbReference>
<comment type="caution">
    <text evidence="3">The sequence shown here is derived from an EMBL/GenBank/DDBJ whole genome shotgun (WGS) entry which is preliminary data.</text>
</comment>
<dbReference type="Pfam" id="PF20530">
    <property type="entry name" value="DUF6745"/>
    <property type="match status" value="1"/>
</dbReference>
<dbReference type="RefSeq" id="WP_271325217.1">
    <property type="nucleotide sequence ID" value="NZ_JAAGKO020000037.1"/>
</dbReference>
<name>A0ABT6W431_9ACTN</name>
<protein>
    <recommendedName>
        <fullName evidence="2">DUF6745 domain-containing protein</fullName>
    </recommendedName>
</protein>
<dbReference type="InterPro" id="IPR046633">
    <property type="entry name" value="DUF6745"/>
</dbReference>
<sequence>MSEDARVNGTVDAGIRDSGPETAGGPAPDTGPAPDNRPAWDGGRSQDAPRAAAGAGAADWRAVAWRTGAADRAAAEAGMREAYRTAGLAEPGAVVWFDSPLTATAAVLLLSGAADPVRAAGAPGAEAVLAEAAAVLAAHGVSGAGPSVREAVRTAPWEAARRAAQEELGPLGWAGHWGLTGRELWEPVQRLTLRIRDAVTDRLAGPDEPGAPSGAARTAVRLALLDALLGQHDAPWLAALADRSAALAGQAGVAGAAGWWWPRGDCVLACERPVALHRDEAGRPHRADGPCVEFPDGFALHAWRGMPVPAGFSERLAALTAGDVRDEPNAELRRVMLEHYGYDRYLAETGARPLHRDETGVLWRVEMERDEPVVMVEVVNSTPEPDGTHRVYWLRVPPHTRTAKAGVAWTFGVTEEDYAPQRQT</sequence>
<feature type="domain" description="DUF6745" evidence="2">
    <location>
        <begin position="220"/>
        <end position="424"/>
    </location>
</feature>
<proteinExistence type="predicted"/>
<accession>A0ABT6W431</accession>
<feature type="compositionally biased region" description="Low complexity" evidence="1">
    <location>
        <begin position="20"/>
        <end position="34"/>
    </location>
</feature>
<keyword evidence="4" id="KW-1185">Reference proteome</keyword>